<organism evidence="3 4">
    <name type="scientific">Phycicoccus elongatus Lp2</name>
    <dbReference type="NCBI Taxonomy" id="1193181"/>
    <lineage>
        <taxon>Bacteria</taxon>
        <taxon>Bacillati</taxon>
        <taxon>Actinomycetota</taxon>
        <taxon>Actinomycetes</taxon>
        <taxon>Micrococcales</taxon>
        <taxon>Intrasporangiaceae</taxon>
        <taxon>Phycicoccus</taxon>
    </lineage>
</organism>
<name>N0DXK6_9MICO</name>
<dbReference type="HOGENOM" id="CLU_089258_1_4_11"/>
<dbReference type="STRING" id="1193181.BN10_1180008"/>
<comment type="caution">
    <text evidence="3">The sequence shown here is derived from an EMBL/GenBank/DDBJ whole genome shotgun (WGS) entry which is preliminary data.</text>
</comment>
<dbReference type="InterPro" id="IPR005149">
    <property type="entry name" value="Tscrpt_reg_PadR_N"/>
</dbReference>
<keyword evidence="4" id="KW-1185">Reference proteome</keyword>
<dbReference type="InterPro" id="IPR036390">
    <property type="entry name" value="WH_DNA-bd_sf"/>
</dbReference>
<dbReference type="Pfam" id="PF03551">
    <property type="entry name" value="PadR"/>
    <property type="match status" value="1"/>
</dbReference>
<dbReference type="InterPro" id="IPR018309">
    <property type="entry name" value="Tscrpt_reg_PadR_C"/>
</dbReference>
<dbReference type="OrthoDB" id="3186544at2"/>
<feature type="domain" description="Transcription regulator PadR C-terminal" evidence="2">
    <location>
        <begin position="89"/>
        <end position="171"/>
    </location>
</feature>
<dbReference type="Pfam" id="PF10400">
    <property type="entry name" value="Vir_act_alpha_C"/>
    <property type="match status" value="1"/>
</dbReference>
<evidence type="ECO:0000259" key="1">
    <source>
        <dbReference type="Pfam" id="PF03551"/>
    </source>
</evidence>
<feature type="domain" description="Transcription regulator PadR N-terminal" evidence="1">
    <location>
        <begin position="7"/>
        <end position="77"/>
    </location>
</feature>
<sequence length="172" mass="19319">MSLPHALLTSLLERPSSGSDLARRFDSSIAFFWPATHQQIYRELGRMEQAGWVEAMPEARGRRKVYTCLPAGRAELERWAREPVDVPVVRDALLVRLRADAALGPLGLEGHLRDRLATHESRLAAYEEIARRDFGRELDRTARVQRAILEAGIAHETQAVQWCRGALAALDA</sequence>
<dbReference type="eggNOG" id="COG1695">
    <property type="taxonomic scope" value="Bacteria"/>
</dbReference>
<dbReference type="RefSeq" id="WP_010851687.1">
    <property type="nucleotide sequence ID" value="NZ_HF570956.1"/>
</dbReference>
<dbReference type="PANTHER" id="PTHR43252">
    <property type="entry name" value="TRANSCRIPTIONAL REGULATOR YQJI"/>
    <property type="match status" value="1"/>
</dbReference>
<evidence type="ECO:0000259" key="2">
    <source>
        <dbReference type="Pfam" id="PF10400"/>
    </source>
</evidence>
<accession>N0DXK6</accession>
<protein>
    <submittedName>
        <fullName evidence="3">Transcriptional regulator, PadR family</fullName>
    </submittedName>
</protein>
<reference evidence="3 4" key="1">
    <citation type="journal article" date="2013" name="ISME J.">
        <title>A metabolic model for members of the genus Tetrasphaera involved in enhanced biological phosphorus removal.</title>
        <authorList>
            <person name="Kristiansen R."/>
            <person name="Nguyen H.T.T."/>
            <person name="Saunders A.M."/>
            <person name="Nielsen J.L."/>
            <person name="Wimmer R."/>
            <person name="Le V.Q."/>
            <person name="McIlroy S.J."/>
            <person name="Petrovski S."/>
            <person name="Seviour R.J."/>
            <person name="Calteau A."/>
            <person name="Nielsen K.L."/>
            <person name="Nielsen P.H."/>
        </authorList>
    </citation>
    <scope>NUCLEOTIDE SEQUENCE [LARGE SCALE GENOMIC DNA]</scope>
    <source>
        <strain evidence="3 4">Lp2</strain>
    </source>
</reference>
<dbReference type="Gene3D" id="6.10.140.190">
    <property type="match status" value="1"/>
</dbReference>
<proteinExistence type="predicted"/>
<dbReference type="PANTHER" id="PTHR43252:SF4">
    <property type="entry name" value="TRANSCRIPTIONAL REGULATORY PROTEIN"/>
    <property type="match status" value="1"/>
</dbReference>
<evidence type="ECO:0000313" key="4">
    <source>
        <dbReference type="Proteomes" id="UP000013167"/>
    </source>
</evidence>
<dbReference type="Proteomes" id="UP000013167">
    <property type="component" value="Unassembled WGS sequence"/>
</dbReference>
<gene>
    <name evidence="3" type="ORF">BN10_1180008</name>
</gene>
<dbReference type="SUPFAM" id="SSF46785">
    <property type="entry name" value="Winged helix' DNA-binding domain"/>
    <property type="match status" value="1"/>
</dbReference>
<dbReference type="Gene3D" id="1.10.10.10">
    <property type="entry name" value="Winged helix-like DNA-binding domain superfamily/Winged helix DNA-binding domain"/>
    <property type="match status" value="1"/>
</dbReference>
<dbReference type="AlphaFoldDB" id="N0DXK6"/>
<evidence type="ECO:0000313" key="3">
    <source>
        <dbReference type="EMBL" id="CCH68788.1"/>
    </source>
</evidence>
<dbReference type="InterPro" id="IPR036388">
    <property type="entry name" value="WH-like_DNA-bd_sf"/>
</dbReference>
<dbReference type="EMBL" id="CAIZ01000022">
    <property type="protein sequence ID" value="CCH68788.1"/>
    <property type="molecule type" value="Genomic_DNA"/>
</dbReference>